<dbReference type="Pfam" id="PF03765">
    <property type="entry name" value="CRAL_TRIO_N"/>
    <property type="match status" value="1"/>
</dbReference>
<dbReference type="PANTHER" id="PTHR10174">
    <property type="entry name" value="ALPHA-TOCOPHEROL TRANSFER PROTEIN-RELATED"/>
    <property type="match status" value="1"/>
</dbReference>
<name>A0A1V9XG61_9ACAR</name>
<dbReference type="OrthoDB" id="75724at2759"/>
<dbReference type="PANTHER" id="PTHR10174:SF130">
    <property type="entry name" value="ALPHA-TOCOPHEROL TRANSFER PROTEIN-LIKE"/>
    <property type="match status" value="1"/>
</dbReference>
<dbReference type="AlphaFoldDB" id="A0A1V9XG61"/>
<evidence type="ECO:0000259" key="2">
    <source>
        <dbReference type="Pfam" id="PF03765"/>
    </source>
</evidence>
<feature type="region of interest" description="Disordered" evidence="1">
    <location>
        <begin position="1"/>
        <end position="21"/>
    </location>
</feature>
<dbReference type="EMBL" id="MNPL01011676">
    <property type="protein sequence ID" value="OQR72489.1"/>
    <property type="molecule type" value="Genomic_DNA"/>
</dbReference>
<dbReference type="InterPro" id="IPR036273">
    <property type="entry name" value="CRAL/TRIO_N_dom_sf"/>
</dbReference>
<dbReference type="Proteomes" id="UP000192247">
    <property type="component" value="Unassembled WGS sequence"/>
</dbReference>
<evidence type="ECO:0000313" key="3">
    <source>
        <dbReference type="EMBL" id="OQR72489.1"/>
    </source>
</evidence>
<accession>A0A1V9XG61</accession>
<feature type="non-terminal residue" evidence="3">
    <location>
        <position position="65"/>
    </location>
</feature>
<dbReference type="InterPro" id="IPR011074">
    <property type="entry name" value="CRAL/TRIO_N_dom"/>
</dbReference>
<comment type="caution">
    <text evidence="3">The sequence shown here is derived from an EMBL/GenBank/DDBJ whole genome shotgun (WGS) entry which is preliminary data.</text>
</comment>
<feature type="compositionally biased region" description="Basic and acidic residues" evidence="1">
    <location>
        <begin position="12"/>
        <end position="21"/>
    </location>
</feature>
<reference evidence="3 4" key="1">
    <citation type="journal article" date="2017" name="Gigascience">
        <title>Draft genome of the honey bee ectoparasitic mite, Tropilaelaps mercedesae, is shaped by the parasitic life history.</title>
        <authorList>
            <person name="Dong X."/>
            <person name="Armstrong S.D."/>
            <person name="Xia D."/>
            <person name="Makepeace B.L."/>
            <person name="Darby A.C."/>
            <person name="Kadowaki T."/>
        </authorList>
    </citation>
    <scope>NUCLEOTIDE SEQUENCE [LARGE SCALE GENOMIC DNA]</scope>
    <source>
        <strain evidence="3">Wuxi-XJTLU</strain>
    </source>
</reference>
<evidence type="ECO:0000256" key="1">
    <source>
        <dbReference type="SAM" id="MobiDB-lite"/>
    </source>
</evidence>
<keyword evidence="4" id="KW-1185">Reference proteome</keyword>
<feature type="domain" description="CRAL/TRIO N-terminal" evidence="2">
    <location>
        <begin position="30"/>
        <end position="65"/>
    </location>
</feature>
<protein>
    <submittedName>
        <fullName evidence="3">Alpha-tocopherol transfer protein-like</fullName>
    </submittedName>
</protein>
<dbReference type="GO" id="GO:0016020">
    <property type="term" value="C:membrane"/>
    <property type="evidence" value="ECO:0007669"/>
    <property type="project" value="TreeGrafter"/>
</dbReference>
<evidence type="ECO:0000313" key="4">
    <source>
        <dbReference type="Proteomes" id="UP000192247"/>
    </source>
</evidence>
<proteinExistence type="predicted"/>
<sequence length="65" mass="7655">MSDLPGSVSAIAERELGETPSRRRAELKNLRRLIAEEEDFNPRQDDAFLLRFLRCRKYDAERAFK</sequence>
<dbReference type="InParanoid" id="A0A1V9XG61"/>
<dbReference type="Gene3D" id="1.10.8.20">
    <property type="entry name" value="N-terminal domain of phosphatidylinositol transfer protein sec14p"/>
    <property type="match status" value="1"/>
</dbReference>
<dbReference type="SUPFAM" id="SSF46938">
    <property type="entry name" value="CRAL/TRIO N-terminal domain"/>
    <property type="match status" value="1"/>
</dbReference>
<dbReference type="STRING" id="418985.A0A1V9XG61"/>
<organism evidence="3 4">
    <name type="scientific">Tropilaelaps mercedesae</name>
    <dbReference type="NCBI Taxonomy" id="418985"/>
    <lineage>
        <taxon>Eukaryota</taxon>
        <taxon>Metazoa</taxon>
        <taxon>Ecdysozoa</taxon>
        <taxon>Arthropoda</taxon>
        <taxon>Chelicerata</taxon>
        <taxon>Arachnida</taxon>
        <taxon>Acari</taxon>
        <taxon>Parasitiformes</taxon>
        <taxon>Mesostigmata</taxon>
        <taxon>Gamasina</taxon>
        <taxon>Dermanyssoidea</taxon>
        <taxon>Laelapidae</taxon>
        <taxon>Tropilaelaps</taxon>
    </lineage>
</organism>
<dbReference type="GO" id="GO:1902936">
    <property type="term" value="F:phosphatidylinositol bisphosphate binding"/>
    <property type="evidence" value="ECO:0007669"/>
    <property type="project" value="TreeGrafter"/>
</dbReference>
<gene>
    <name evidence="3" type="ORF">BIW11_01295</name>
</gene>